<feature type="region of interest" description="Disordered" evidence="1">
    <location>
        <begin position="456"/>
        <end position="535"/>
    </location>
</feature>
<feature type="compositionally biased region" description="Acidic residues" evidence="1">
    <location>
        <begin position="335"/>
        <end position="344"/>
    </location>
</feature>
<feature type="compositionally biased region" description="Polar residues" evidence="1">
    <location>
        <begin position="304"/>
        <end position="315"/>
    </location>
</feature>
<evidence type="ECO:0000256" key="1">
    <source>
        <dbReference type="SAM" id="MobiDB-lite"/>
    </source>
</evidence>
<dbReference type="GO" id="GO:0016301">
    <property type="term" value="F:kinase activity"/>
    <property type="evidence" value="ECO:0007669"/>
    <property type="project" value="UniProtKB-KW"/>
</dbReference>
<keyword evidence="2" id="KW-1185">Reference proteome</keyword>
<feature type="compositionally biased region" description="Basic and acidic residues" evidence="1">
    <location>
        <begin position="494"/>
        <end position="507"/>
    </location>
</feature>
<gene>
    <name evidence="3" type="primary">LOC117576571</name>
</gene>
<organism evidence="2 3">
    <name type="scientific">Drosophila albomicans</name>
    <name type="common">Fruit fly</name>
    <dbReference type="NCBI Taxonomy" id="7291"/>
    <lineage>
        <taxon>Eukaryota</taxon>
        <taxon>Metazoa</taxon>
        <taxon>Ecdysozoa</taxon>
        <taxon>Arthropoda</taxon>
        <taxon>Hexapoda</taxon>
        <taxon>Insecta</taxon>
        <taxon>Pterygota</taxon>
        <taxon>Neoptera</taxon>
        <taxon>Endopterygota</taxon>
        <taxon>Diptera</taxon>
        <taxon>Brachycera</taxon>
        <taxon>Muscomorpha</taxon>
        <taxon>Ephydroidea</taxon>
        <taxon>Drosophilidae</taxon>
        <taxon>Drosophila</taxon>
    </lineage>
</organism>
<feature type="compositionally biased region" description="Low complexity" evidence="1">
    <location>
        <begin position="316"/>
        <end position="332"/>
    </location>
</feature>
<feature type="compositionally biased region" description="Polar residues" evidence="1">
    <location>
        <begin position="456"/>
        <end position="472"/>
    </location>
</feature>
<dbReference type="OrthoDB" id="7851717at2759"/>
<feature type="region of interest" description="Disordered" evidence="1">
    <location>
        <begin position="303"/>
        <end position="346"/>
    </location>
</feature>
<feature type="compositionally biased region" description="Polar residues" evidence="1">
    <location>
        <begin position="481"/>
        <end position="491"/>
    </location>
</feature>
<keyword evidence="3" id="KW-0808">Transferase</keyword>
<protein>
    <submittedName>
        <fullName evidence="3">Probable serine/threonine-protein kinase fhkB</fullName>
    </submittedName>
</protein>
<evidence type="ECO:0000313" key="2">
    <source>
        <dbReference type="Proteomes" id="UP000515160"/>
    </source>
</evidence>
<dbReference type="Proteomes" id="UP000515160">
    <property type="component" value="Chromosome 2R"/>
</dbReference>
<feature type="compositionally biased region" description="Polar residues" evidence="1">
    <location>
        <begin position="516"/>
        <end position="528"/>
    </location>
</feature>
<evidence type="ECO:0000313" key="3">
    <source>
        <dbReference type="RefSeq" id="XP_034117332.1"/>
    </source>
</evidence>
<sequence length="585" mass="65920">MSSTKKFGLSQLALQNVKMQSGLSTVCNFYKNQACGASVATMDGFGSASKSVLRKNNSNNNNNNSSNNYTGRVSKLIGVKKTLVNQMQGMSQKSRPKGKLRSLMQPMSSKYSIYGQTTLFSSMSSLPGSSSVSPSLSHRRGMSSFGQQNATRYIVHQRYHQASKFQEKLNEDIARDISLSIKAELMDVDTDTKRLISCARSKYQAATQKQASTAVVDESDGGEQLEKQRYKQPRAMKVPNSPLNIADDLMKQSKPLRRKTANVRYKDEARAANLASQLHLSLPSLTSRKLQTQWGELFAKTSMERTNSNRSSNRHQMQLQQQPKKLRQQQQQEKLDDDEDDDGDDLMHVPAVNSLKKNTKEMAANKAAAAEDNDCDFDNNRDRYMQTNTERDFLDRNIFSSKRGEDVDSSRMDEQNYQSKTAANLMSASQRIINKQYAGYRNKPQVHLIKHVAQPVNSSPTVKKTTRPSSRSKGIARSKESVNGPNATQMWKRQKSEPAKSMDDQYLGKKLAPFWNGNNDSHSPSPSKIQMGEKRQEFKDDGFVDMLQNDMALPVEYSKESAVQRLSTMVEKRTSSMYHGLRSRQ</sequence>
<proteinExistence type="predicted"/>
<keyword evidence="3" id="KW-0418">Kinase</keyword>
<accession>A0A6P8ZF09</accession>
<dbReference type="AlphaFoldDB" id="A0A6P8ZF09"/>
<dbReference type="GeneID" id="117576571"/>
<reference evidence="3" key="1">
    <citation type="submission" date="2025-08" db="UniProtKB">
        <authorList>
            <consortium name="RefSeq"/>
        </authorList>
    </citation>
    <scope>IDENTIFICATION</scope>
    <source>
        <strain evidence="3">15112-1751.03</strain>
        <tissue evidence="3">Whole Adult</tissue>
    </source>
</reference>
<name>A0A6P8ZF09_DROAB</name>
<dbReference type="RefSeq" id="XP_034117332.1">
    <property type="nucleotide sequence ID" value="XM_034261441.2"/>
</dbReference>